<evidence type="ECO:0000256" key="8">
    <source>
        <dbReference type="ARBA" id="ARBA00022840"/>
    </source>
</evidence>
<evidence type="ECO:0000256" key="6">
    <source>
        <dbReference type="ARBA" id="ARBA00022741"/>
    </source>
</evidence>
<dbReference type="Gene3D" id="3.20.20.60">
    <property type="entry name" value="Phosphoenolpyruvate-binding domains"/>
    <property type="match status" value="1"/>
</dbReference>
<keyword evidence="11 16" id="KW-0670">Pyruvate</keyword>
<dbReference type="InterPro" id="IPR001697">
    <property type="entry name" value="Pyr_Knase"/>
</dbReference>
<dbReference type="InterPro" id="IPR015806">
    <property type="entry name" value="Pyrv_Knase_insert_dom_sf"/>
</dbReference>
<dbReference type="InterPro" id="IPR015793">
    <property type="entry name" value="Pyrv_Knase_brl"/>
</dbReference>
<organism evidence="16 17">
    <name type="scientific">Burkholderia mayonis</name>
    <dbReference type="NCBI Taxonomy" id="1385591"/>
    <lineage>
        <taxon>Bacteria</taxon>
        <taxon>Pseudomonadati</taxon>
        <taxon>Pseudomonadota</taxon>
        <taxon>Betaproteobacteria</taxon>
        <taxon>Burkholderiales</taxon>
        <taxon>Burkholderiaceae</taxon>
        <taxon>Burkholderia</taxon>
        <taxon>pseudomallei group</taxon>
    </lineage>
</organism>
<keyword evidence="5" id="KW-0479">Metal-binding</keyword>
<dbReference type="PANTHER" id="PTHR11817">
    <property type="entry name" value="PYRUVATE KINASE"/>
    <property type="match status" value="1"/>
</dbReference>
<evidence type="ECO:0000256" key="3">
    <source>
        <dbReference type="ARBA" id="ARBA00012142"/>
    </source>
</evidence>
<gene>
    <name evidence="16" type="ORF">WS71_29240</name>
</gene>
<evidence type="ECO:0000256" key="10">
    <source>
        <dbReference type="ARBA" id="ARBA00023152"/>
    </source>
</evidence>
<evidence type="ECO:0000256" key="1">
    <source>
        <dbReference type="ARBA" id="ARBA00004997"/>
    </source>
</evidence>
<evidence type="ECO:0000256" key="2">
    <source>
        <dbReference type="ARBA" id="ARBA00008663"/>
    </source>
</evidence>
<keyword evidence="6" id="KW-0547">Nucleotide-binding</keyword>
<dbReference type="InterPro" id="IPR015813">
    <property type="entry name" value="Pyrv/PenolPyrv_kinase-like_dom"/>
</dbReference>
<dbReference type="NCBIfam" id="TIGR01064">
    <property type="entry name" value="pyruv_kin"/>
    <property type="match status" value="1"/>
</dbReference>
<comment type="pathway">
    <text evidence="1 13">Carbohydrate degradation; glycolysis; pyruvate from D-glyceraldehyde 3-phosphate: step 5/5.</text>
</comment>
<comment type="catalytic activity">
    <reaction evidence="13">
        <text>pyruvate + ATP = phosphoenolpyruvate + ADP + H(+)</text>
        <dbReference type="Rhea" id="RHEA:18157"/>
        <dbReference type="ChEBI" id="CHEBI:15361"/>
        <dbReference type="ChEBI" id="CHEBI:15378"/>
        <dbReference type="ChEBI" id="CHEBI:30616"/>
        <dbReference type="ChEBI" id="CHEBI:58702"/>
        <dbReference type="ChEBI" id="CHEBI:456216"/>
        <dbReference type="EC" id="2.7.1.40"/>
    </reaction>
</comment>
<dbReference type="Pfam" id="PF00224">
    <property type="entry name" value="PK"/>
    <property type="match status" value="1"/>
</dbReference>
<evidence type="ECO:0000256" key="7">
    <source>
        <dbReference type="ARBA" id="ARBA00022777"/>
    </source>
</evidence>
<dbReference type="InterPro" id="IPR040442">
    <property type="entry name" value="Pyrv_kinase-like_dom_sf"/>
</dbReference>
<dbReference type="Proteomes" id="UP000067711">
    <property type="component" value="Chromosome 1"/>
</dbReference>
<keyword evidence="7 13" id="KW-0418">Kinase</keyword>
<dbReference type="GO" id="GO:0005524">
    <property type="term" value="F:ATP binding"/>
    <property type="evidence" value="ECO:0007669"/>
    <property type="project" value="UniProtKB-KW"/>
</dbReference>
<dbReference type="EC" id="2.7.1.40" evidence="3 12"/>
<evidence type="ECO:0000256" key="9">
    <source>
        <dbReference type="ARBA" id="ARBA00022842"/>
    </source>
</evidence>
<sequence length="479" mass="50508">MATTTVIATIGPASAAPDTLRALHRAGMGVARLNGSHGDLDWHRTTIALLRDTLPDLPILLDIPGRKIRTTQLRIEPSFAAGDVVTLTTDPSHDGSEKVPVNYARFHEKLRAGVRIYADDGTLSFVVDAVRGQDVRVIAETAGTLKSRKGINVPEIDLGHDLVTPRDREMIAFAKETGVDFVGISFVESAAHVGAIRALIGGATPQIVAKVENRGGLEHLDEIAAAADALMIDRGDLSVETGLDHVSLHQRTIVASARRHAKPVIVATELLHSMIDSPLPTKAEIGDITHSVIDGASAVMLSGETAVGKFPVEAVARLHGIAALADAHRATLAASARPVADADYDDLRAATQALARTLPVSKVVVLSRTGHAARLVSMAQIRQPIVAVGSDRARVRAWNLLPGTTGVHLPQLDVGSADAVPAALEALWLDGRVDEHDVVLTVLAASDANDASLNALQTVRIGALAKERGWSADRTLEAA</sequence>
<evidence type="ECO:0000256" key="12">
    <source>
        <dbReference type="NCBIfam" id="TIGR01064"/>
    </source>
</evidence>
<evidence type="ECO:0000256" key="11">
    <source>
        <dbReference type="ARBA" id="ARBA00023317"/>
    </source>
</evidence>
<dbReference type="InterPro" id="IPR015795">
    <property type="entry name" value="Pyrv_Knase_C"/>
</dbReference>
<dbReference type="PRINTS" id="PR01050">
    <property type="entry name" value="PYRUVTKNASE"/>
</dbReference>
<evidence type="ECO:0000259" key="14">
    <source>
        <dbReference type="Pfam" id="PF00224"/>
    </source>
</evidence>
<dbReference type="GO" id="GO:0030955">
    <property type="term" value="F:potassium ion binding"/>
    <property type="evidence" value="ECO:0007669"/>
    <property type="project" value="UniProtKB-UniRule"/>
</dbReference>
<reference evidence="16 17" key="1">
    <citation type="submission" date="2015-12" db="EMBL/GenBank/DDBJ databases">
        <title>Diversity of Burkholderia near neighbor genomes.</title>
        <authorList>
            <person name="Sahl J."/>
            <person name="Wagner D."/>
            <person name="Keim P."/>
        </authorList>
    </citation>
    <scope>NUCLEOTIDE SEQUENCE [LARGE SCALE GENOMIC DNA]</scope>
    <source>
        <strain evidence="16 17">BDU8</strain>
    </source>
</reference>
<dbReference type="SUPFAM" id="SSF51621">
    <property type="entry name" value="Phosphoenolpyruvate/pyruvate domain"/>
    <property type="match status" value="1"/>
</dbReference>
<evidence type="ECO:0000256" key="4">
    <source>
        <dbReference type="ARBA" id="ARBA00022679"/>
    </source>
</evidence>
<dbReference type="GO" id="GO:0016301">
    <property type="term" value="F:kinase activity"/>
    <property type="evidence" value="ECO:0007669"/>
    <property type="project" value="UniProtKB-KW"/>
</dbReference>
<evidence type="ECO:0000313" key="16">
    <source>
        <dbReference type="EMBL" id="AOJ11186.1"/>
    </source>
</evidence>
<evidence type="ECO:0000256" key="5">
    <source>
        <dbReference type="ARBA" id="ARBA00022723"/>
    </source>
</evidence>
<dbReference type="InterPro" id="IPR036918">
    <property type="entry name" value="Pyrv_Knase_C_sf"/>
</dbReference>
<evidence type="ECO:0000256" key="13">
    <source>
        <dbReference type="RuleBase" id="RU000504"/>
    </source>
</evidence>
<dbReference type="GO" id="GO:0000287">
    <property type="term" value="F:magnesium ion binding"/>
    <property type="evidence" value="ECO:0007669"/>
    <property type="project" value="UniProtKB-UniRule"/>
</dbReference>
<dbReference type="SUPFAM" id="SSF50800">
    <property type="entry name" value="PK beta-barrel domain-like"/>
    <property type="match status" value="1"/>
</dbReference>
<keyword evidence="10 13" id="KW-0324">Glycolysis</keyword>
<dbReference type="Gene3D" id="2.40.33.10">
    <property type="entry name" value="PK beta-barrel domain-like"/>
    <property type="match status" value="1"/>
</dbReference>
<dbReference type="EMBL" id="CP013389">
    <property type="protein sequence ID" value="AOJ11186.1"/>
    <property type="molecule type" value="Genomic_DNA"/>
</dbReference>
<keyword evidence="9 13" id="KW-0460">Magnesium</keyword>
<dbReference type="Pfam" id="PF02887">
    <property type="entry name" value="PK_C"/>
    <property type="match status" value="1"/>
</dbReference>
<dbReference type="AlphaFoldDB" id="A0A1B4G5I6"/>
<dbReference type="GO" id="GO:0004743">
    <property type="term" value="F:pyruvate kinase activity"/>
    <property type="evidence" value="ECO:0007669"/>
    <property type="project" value="UniProtKB-UniRule"/>
</dbReference>
<dbReference type="RefSeq" id="WP_066494978.1">
    <property type="nucleotide sequence ID" value="NZ_CP013389.1"/>
</dbReference>
<proteinExistence type="inferred from homology"/>
<keyword evidence="8" id="KW-0067">ATP-binding</keyword>
<comment type="similarity">
    <text evidence="2 13">Belongs to the pyruvate kinase family.</text>
</comment>
<dbReference type="InterPro" id="IPR011037">
    <property type="entry name" value="Pyrv_Knase-like_insert_dom_sf"/>
</dbReference>
<dbReference type="Gene3D" id="3.40.1380.20">
    <property type="entry name" value="Pyruvate kinase, C-terminal domain"/>
    <property type="match status" value="1"/>
</dbReference>
<dbReference type="UniPathway" id="UPA00109">
    <property type="reaction ID" value="UER00188"/>
</dbReference>
<accession>A0A1B4G5I6</accession>
<protein>
    <recommendedName>
        <fullName evidence="3 12">Pyruvate kinase</fullName>
        <ecNumber evidence="3 12">2.7.1.40</ecNumber>
    </recommendedName>
</protein>
<dbReference type="SUPFAM" id="SSF52935">
    <property type="entry name" value="PK C-terminal domain-like"/>
    <property type="match status" value="1"/>
</dbReference>
<evidence type="ECO:0000259" key="15">
    <source>
        <dbReference type="Pfam" id="PF02887"/>
    </source>
</evidence>
<name>A0A1B4G5I6_9BURK</name>
<feature type="domain" description="Pyruvate kinase C-terminal" evidence="15">
    <location>
        <begin position="349"/>
        <end position="443"/>
    </location>
</feature>
<feature type="domain" description="Pyruvate kinase barrel" evidence="14">
    <location>
        <begin position="3"/>
        <end position="315"/>
    </location>
</feature>
<keyword evidence="4 13" id="KW-0808">Transferase</keyword>
<evidence type="ECO:0000313" key="17">
    <source>
        <dbReference type="Proteomes" id="UP000067711"/>
    </source>
</evidence>